<keyword evidence="4 7" id="KW-1133">Transmembrane helix</keyword>
<evidence type="ECO:0000256" key="6">
    <source>
        <dbReference type="SAM" id="MobiDB-lite"/>
    </source>
</evidence>
<evidence type="ECO:0000256" key="4">
    <source>
        <dbReference type="ARBA" id="ARBA00022989"/>
    </source>
</evidence>
<dbReference type="EMBL" id="RCUV01000007">
    <property type="protein sequence ID" value="RLP71718.1"/>
    <property type="molecule type" value="Genomic_DNA"/>
</dbReference>
<feature type="compositionally biased region" description="Basic residues" evidence="6">
    <location>
        <begin position="1"/>
        <end position="23"/>
    </location>
</feature>
<feature type="transmembrane region" description="Helical" evidence="7">
    <location>
        <begin position="46"/>
        <end position="78"/>
    </location>
</feature>
<dbReference type="SMART" id="SM00849">
    <property type="entry name" value="Lactamase_B"/>
    <property type="match status" value="1"/>
</dbReference>
<feature type="transmembrane region" description="Helical" evidence="7">
    <location>
        <begin position="462"/>
        <end position="483"/>
    </location>
</feature>
<dbReference type="OrthoDB" id="7177610at2"/>
<dbReference type="AlphaFoldDB" id="A0A3L6ZV86"/>
<evidence type="ECO:0000313" key="10">
    <source>
        <dbReference type="Proteomes" id="UP000270299"/>
    </source>
</evidence>
<dbReference type="CDD" id="cd07731">
    <property type="entry name" value="ComA-like_MBL-fold"/>
    <property type="match status" value="1"/>
</dbReference>
<organism evidence="9 10">
    <name type="scientific">Mycetocola manganoxydans</name>
    <dbReference type="NCBI Taxonomy" id="699879"/>
    <lineage>
        <taxon>Bacteria</taxon>
        <taxon>Bacillati</taxon>
        <taxon>Actinomycetota</taxon>
        <taxon>Actinomycetes</taxon>
        <taxon>Micrococcales</taxon>
        <taxon>Microbacteriaceae</taxon>
        <taxon>Mycetocola</taxon>
    </lineage>
</organism>
<evidence type="ECO:0000256" key="3">
    <source>
        <dbReference type="ARBA" id="ARBA00022692"/>
    </source>
</evidence>
<keyword evidence="3 7" id="KW-0812">Transmembrane</keyword>
<feature type="transmembrane region" description="Helical" evidence="7">
    <location>
        <begin position="331"/>
        <end position="349"/>
    </location>
</feature>
<comment type="caution">
    <text evidence="9">The sequence shown here is derived from an EMBL/GenBank/DDBJ whole genome shotgun (WGS) entry which is preliminary data.</text>
</comment>
<evidence type="ECO:0000256" key="1">
    <source>
        <dbReference type="ARBA" id="ARBA00004651"/>
    </source>
</evidence>
<dbReference type="InterPro" id="IPR035681">
    <property type="entry name" value="ComA-like_MBL"/>
</dbReference>
<feature type="compositionally biased region" description="Basic and acidic residues" evidence="6">
    <location>
        <begin position="153"/>
        <end position="162"/>
    </location>
</feature>
<feature type="region of interest" description="Disordered" evidence="6">
    <location>
        <begin position="1"/>
        <end position="33"/>
    </location>
</feature>
<proteinExistence type="predicted"/>
<reference evidence="9 10" key="1">
    <citation type="submission" date="2018-10" db="EMBL/GenBank/DDBJ databases">
        <authorList>
            <person name="Li J."/>
        </authorList>
    </citation>
    <scope>NUCLEOTIDE SEQUENCE [LARGE SCALE GENOMIC DNA]</scope>
    <source>
        <strain evidence="9 10">CCTCC AB209002</strain>
    </source>
</reference>
<keyword evidence="2" id="KW-1003">Cell membrane</keyword>
<feature type="region of interest" description="Disordered" evidence="6">
    <location>
        <begin position="153"/>
        <end position="179"/>
    </location>
</feature>
<dbReference type="PANTHER" id="PTHR30619:SF1">
    <property type="entry name" value="RECOMBINATION PROTEIN 2"/>
    <property type="match status" value="1"/>
</dbReference>
<dbReference type="Gene3D" id="3.60.15.10">
    <property type="entry name" value="Ribonuclease Z/Hydroxyacylglutathione hydrolase-like"/>
    <property type="match status" value="1"/>
</dbReference>
<feature type="domain" description="Metallo-beta-lactamase" evidence="8">
    <location>
        <begin position="595"/>
        <end position="786"/>
    </location>
</feature>
<accession>A0A3L6ZV86</accession>
<evidence type="ECO:0000256" key="5">
    <source>
        <dbReference type="ARBA" id="ARBA00023136"/>
    </source>
</evidence>
<evidence type="ECO:0000256" key="2">
    <source>
        <dbReference type="ARBA" id="ARBA00022475"/>
    </source>
</evidence>
<feature type="transmembrane region" description="Helical" evidence="7">
    <location>
        <begin position="361"/>
        <end position="387"/>
    </location>
</feature>
<sequence>MARRQRAFRRRRGSAQRSRHRRQDVRNASRPGVGVRGATRLVPPAVAAWVAAVILVSIPSAAVPVALIALVATCITTGVAVARARHPSHTARPVSPWWAWSALVLLAVFLAATAVAARAPSRTPDVLTDAADAGRLTSIRLVVTEKSILDDDRASPWERRADAPGSDSGESTGESAQRIRGTVTEVHEGGSRVALAAPVVLFATVPSRHPVPLGAVIEADTSVRKTAPGDAAAFLLFARQPATVVEGAPWYLGWAADLRAGLVKRAAELPGRGGELLPGLSVGDTTAVSDELDTAMKTSALSHLTAVSGANCAVIVAVLTLLLAAFSAPRWLRISGALVGLGLFVVLVTPEPSVIRAGLMALAVLLALGAGRPTAGLPVLSLVVIVIVVSDPWLSRSFGFVLSALATGGLLLLTRPLTRWLSVWLPRPLAAAFAIPLAAQIACQPVLLLLNPDIPVLGVPANLLAAPAAPVATLLGLAACLLVPAIPVLATVALWLGWLPATWIAAIAATVDRLPVASVPWLPGAGGAVLFAVLTATGILAVLAVRVGRRTVAAVCTGVLVIAGGAWAGTLTGERLVPAMSLPQDWSVAACDVGQGDAILIRSAGAVALIDTGVAPDALTACLDTLAIGTLDLVILTHFDLDHVGGVDAIVGKADLVLTGRPENAADERMLDDLAAGGATVRRADAGMSGTLGTAHWRVLWPPPRAGPLWTGNAASVTVVVEPAEPDGIRSLFLGDLDERAQKRILAGHGLRGPVDLVKVAHHGSADQSARMYEEAAARIGLVPVGADNDYGHPAPDLLDMLAAAGTTPLRTDLCGLIVVGGTAAAPVVWTEMPC</sequence>
<feature type="transmembrane region" description="Helical" evidence="7">
    <location>
        <begin position="98"/>
        <end position="117"/>
    </location>
</feature>
<name>A0A3L6ZV86_9MICO</name>
<keyword evidence="5 7" id="KW-0472">Membrane</keyword>
<keyword evidence="10" id="KW-1185">Reference proteome</keyword>
<dbReference type="Pfam" id="PF00753">
    <property type="entry name" value="Lactamase_B"/>
    <property type="match status" value="1"/>
</dbReference>
<dbReference type="Proteomes" id="UP000270299">
    <property type="component" value="Unassembled WGS sequence"/>
</dbReference>
<comment type="subcellular location">
    <subcellularLocation>
        <location evidence="1">Cell membrane</location>
        <topology evidence="1">Multi-pass membrane protein</topology>
    </subcellularLocation>
</comment>
<dbReference type="NCBIfam" id="TIGR00360">
    <property type="entry name" value="ComEC_N-term"/>
    <property type="match status" value="1"/>
</dbReference>
<feature type="transmembrane region" description="Helical" evidence="7">
    <location>
        <begin position="521"/>
        <end position="545"/>
    </location>
</feature>
<feature type="transmembrane region" description="Helical" evidence="7">
    <location>
        <begin position="393"/>
        <end position="417"/>
    </location>
</feature>
<feature type="transmembrane region" description="Helical" evidence="7">
    <location>
        <begin position="488"/>
        <end position="509"/>
    </location>
</feature>
<dbReference type="InterPro" id="IPR052159">
    <property type="entry name" value="Competence_DNA_uptake"/>
</dbReference>
<dbReference type="InterPro" id="IPR001279">
    <property type="entry name" value="Metallo-B-lactamas"/>
</dbReference>
<feature type="transmembrane region" description="Helical" evidence="7">
    <location>
        <begin position="429"/>
        <end position="450"/>
    </location>
</feature>
<dbReference type="GO" id="GO:0005886">
    <property type="term" value="C:plasma membrane"/>
    <property type="evidence" value="ECO:0007669"/>
    <property type="project" value="UniProtKB-SubCell"/>
</dbReference>
<evidence type="ECO:0000256" key="7">
    <source>
        <dbReference type="SAM" id="Phobius"/>
    </source>
</evidence>
<dbReference type="Pfam" id="PF03772">
    <property type="entry name" value="Competence"/>
    <property type="match status" value="1"/>
</dbReference>
<feature type="transmembrane region" description="Helical" evidence="7">
    <location>
        <begin position="552"/>
        <end position="571"/>
    </location>
</feature>
<evidence type="ECO:0000313" key="9">
    <source>
        <dbReference type="EMBL" id="RLP71718.1"/>
    </source>
</evidence>
<dbReference type="SUPFAM" id="SSF56281">
    <property type="entry name" value="Metallo-hydrolase/oxidoreductase"/>
    <property type="match status" value="1"/>
</dbReference>
<protein>
    <submittedName>
        <fullName evidence="9">ComEC/Rec2 family competence protein</fullName>
    </submittedName>
</protein>
<evidence type="ECO:0000259" key="8">
    <source>
        <dbReference type="SMART" id="SM00849"/>
    </source>
</evidence>
<gene>
    <name evidence="9" type="ORF">D9V29_07655</name>
</gene>
<feature type="transmembrane region" description="Helical" evidence="7">
    <location>
        <begin position="304"/>
        <end position="325"/>
    </location>
</feature>
<dbReference type="PANTHER" id="PTHR30619">
    <property type="entry name" value="DNA INTERNALIZATION/COMPETENCE PROTEIN COMEC/REC2"/>
    <property type="match status" value="1"/>
</dbReference>
<dbReference type="InterPro" id="IPR036866">
    <property type="entry name" value="RibonucZ/Hydroxyglut_hydro"/>
</dbReference>
<dbReference type="InterPro" id="IPR004477">
    <property type="entry name" value="ComEC_N"/>
</dbReference>